<proteinExistence type="inferred from homology"/>
<dbReference type="GO" id="GO:0005524">
    <property type="term" value="F:ATP binding"/>
    <property type="evidence" value="ECO:0007669"/>
    <property type="project" value="UniProtKB-KW"/>
</dbReference>
<dbReference type="InterPro" id="IPR003439">
    <property type="entry name" value="ABC_transporter-like_ATP-bd"/>
</dbReference>
<dbReference type="EMBL" id="AP011529">
    <property type="protein sequence ID" value="BAI81135.1"/>
    <property type="molecule type" value="Genomic_DNA"/>
</dbReference>
<dbReference type="PANTHER" id="PTHR43117:SF4">
    <property type="entry name" value="OSMOPROTECTANT IMPORT ATP-BINDING PROTEIN OSMV"/>
    <property type="match status" value="1"/>
</dbReference>
<dbReference type="STRING" id="639282.DEFDS_1679"/>
<evidence type="ECO:0000256" key="1">
    <source>
        <dbReference type="ARBA" id="ARBA00005417"/>
    </source>
</evidence>
<dbReference type="Pfam" id="PF00005">
    <property type="entry name" value="ABC_tran"/>
    <property type="match status" value="1"/>
</dbReference>
<feature type="domain" description="ABC transporter" evidence="5">
    <location>
        <begin position="67"/>
        <end position="308"/>
    </location>
</feature>
<protein>
    <submittedName>
        <fullName evidence="6">ABC transporter, ATP-binding protein</fullName>
    </submittedName>
</protein>
<organism evidence="6 7">
    <name type="scientific">Deferribacter desulfuricans (strain DSM 14783 / JCM 11476 / NBRC 101012 / SSM1)</name>
    <dbReference type="NCBI Taxonomy" id="639282"/>
    <lineage>
        <taxon>Bacteria</taxon>
        <taxon>Pseudomonadati</taxon>
        <taxon>Deferribacterota</taxon>
        <taxon>Deferribacteres</taxon>
        <taxon>Deferribacterales</taxon>
        <taxon>Deferribacteraceae</taxon>
        <taxon>Deferribacter</taxon>
    </lineage>
</organism>
<comment type="similarity">
    <text evidence="1">Belongs to the ABC transporter superfamily.</text>
</comment>
<dbReference type="PANTHER" id="PTHR43117">
    <property type="entry name" value="OSMOPROTECTANT IMPORT ATP-BINDING PROTEIN OSMV"/>
    <property type="match status" value="1"/>
</dbReference>
<dbReference type="InterPro" id="IPR017871">
    <property type="entry name" value="ABC_transporter-like_CS"/>
</dbReference>
<keyword evidence="3" id="KW-0547">Nucleotide-binding</keyword>
<keyword evidence="2" id="KW-0813">Transport</keyword>
<evidence type="ECO:0000256" key="3">
    <source>
        <dbReference type="ARBA" id="ARBA00022741"/>
    </source>
</evidence>
<dbReference type="Gene3D" id="3.40.50.300">
    <property type="entry name" value="P-loop containing nucleotide triphosphate hydrolases"/>
    <property type="match status" value="1"/>
</dbReference>
<dbReference type="RefSeq" id="WP_013008381.1">
    <property type="nucleotide sequence ID" value="NC_013939.1"/>
</dbReference>
<dbReference type="PROSITE" id="PS00211">
    <property type="entry name" value="ABC_TRANSPORTER_1"/>
    <property type="match status" value="1"/>
</dbReference>
<dbReference type="InterPro" id="IPR003593">
    <property type="entry name" value="AAA+_ATPase"/>
</dbReference>
<evidence type="ECO:0000256" key="4">
    <source>
        <dbReference type="ARBA" id="ARBA00022840"/>
    </source>
</evidence>
<accession>D3P8U5</accession>
<evidence type="ECO:0000313" key="6">
    <source>
        <dbReference type="EMBL" id="BAI81135.1"/>
    </source>
</evidence>
<dbReference type="GO" id="GO:0016887">
    <property type="term" value="F:ATP hydrolysis activity"/>
    <property type="evidence" value="ECO:0007669"/>
    <property type="project" value="InterPro"/>
</dbReference>
<evidence type="ECO:0000313" key="7">
    <source>
        <dbReference type="Proteomes" id="UP000001520"/>
    </source>
</evidence>
<dbReference type="KEGG" id="ddf:DEFDS_1679"/>
<dbReference type="SUPFAM" id="SSF52540">
    <property type="entry name" value="P-loop containing nucleoside triphosphate hydrolases"/>
    <property type="match status" value="1"/>
</dbReference>
<dbReference type="SMART" id="SM00382">
    <property type="entry name" value="AAA"/>
    <property type="match status" value="1"/>
</dbReference>
<dbReference type="PROSITE" id="PS50893">
    <property type="entry name" value="ABC_TRANSPORTER_2"/>
    <property type="match status" value="1"/>
</dbReference>
<dbReference type="AlphaFoldDB" id="D3P8U5"/>
<dbReference type="HOGENOM" id="CLU_072513_0_0_0"/>
<reference evidence="6 7" key="1">
    <citation type="journal article" date="2010" name="DNA Res.">
        <title>Bacterial lifestyle in a deep-sea hydrothermal vent chimney revealed by the genome sequence of the thermophilic bacterium Deferribacter desulfuricans SSM1.</title>
        <authorList>
            <person name="Takaki Y."/>
            <person name="Shimamura S."/>
            <person name="Nakagawa S."/>
            <person name="Fukuhara Y."/>
            <person name="Horikawa H."/>
            <person name="Ankai A."/>
            <person name="Harada T."/>
            <person name="Hosoyama A."/>
            <person name="Oguchi A."/>
            <person name="Fukui S."/>
            <person name="Fujita N."/>
            <person name="Takami H."/>
            <person name="Takai K."/>
        </authorList>
    </citation>
    <scope>NUCLEOTIDE SEQUENCE [LARGE SCALE GENOMIC DNA]</scope>
    <source>
        <strain evidence="7">DSM 14783 / JCM 11476 / NBRC 101012 / SSM1</strain>
    </source>
</reference>
<dbReference type="InterPro" id="IPR027417">
    <property type="entry name" value="P-loop_NTPase"/>
</dbReference>
<name>D3P8U5_DEFDS</name>
<dbReference type="eggNOG" id="COG1136">
    <property type="taxonomic scope" value="Bacteria"/>
</dbReference>
<dbReference type="Proteomes" id="UP000001520">
    <property type="component" value="Chromosome"/>
</dbReference>
<keyword evidence="7" id="KW-1185">Reference proteome</keyword>
<dbReference type="OrthoDB" id="9776556at2"/>
<gene>
    <name evidence="6" type="ordered locus">DEFDS_1679</name>
</gene>
<sequence length="326" mass="36931">MKICTLLEKYPYINDILDSYNIKIENPNVELDEFLKNLNEDELQEHGVTIEEIKQTIFSLIDEIEEIRDEEDIYAVESLTILGGYDKHGNKENLELTIYKGEIISVVGPTGSGKSRLLADIEWLAQKDTITKRTILINGKEPPLELRYATDKKLVAQLSQNMNFVVDLTVKEFLFLHAESRMVENTEKVVMEIFNTANELAGEQFDIDAPITSLSGGQSRALMIADTALLSKSPIVLIDEIENAGINRKKALELLVKQDKIVIMSTHDPILALLANRRLVIKNGKVNKIIETTLEEKSVLPYLEELDNKLLTVRNKLRDGEIINKI</sequence>
<evidence type="ECO:0000259" key="5">
    <source>
        <dbReference type="PROSITE" id="PS50893"/>
    </source>
</evidence>
<keyword evidence="4 6" id="KW-0067">ATP-binding</keyword>
<evidence type="ECO:0000256" key="2">
    <source>
        <dbReference type="ARBA" id="ARBA00022448"/>
    </source>
</evidence>